<dbReference type="EMBL" id="CP012673">
    <property type="protein sequence ID" value="AUX41343.1"/>
    <property type="molecule type" value="Genomic_DNA"/>
</dbReference>
<dbReference type="Proteomes" id="UP000238348">
    <property type="component" value="Chromosome"/>
</dbReference>
<feature type="region of interest" description="Disordered" evidence="1">
    <location>
        <begin position="128"/>
        <end position="148"/>
    </location>
</feature>
<proteinExistence type="predicted"/>
<feature type="transmembrane region" description="Helical" evidence="2">
    <location>
        <begin position="202"/>
        <end position="224"/>
    </location>
</feature>
<feature type="compositionally biased region" description="Low complexity" evidence="1">
    <location>
        <begin position="32"/>
        <end position="54"/>
    </location>
</feature>
<reference evidence="3 4" key="1">
    <citation type="submission" date="2015-09" db="EMBL/GenBank/DDBJ databases">
        <title>Sorangium comparison.</title>
        <authorList>
            <person name="Zaburannyi N."/>
            <person name="Bunk B."/>
            <person name="Overmann J."/>
            <person name="Mueller R."/>
        </authorList>
    </citation>
    <scope>NUCLEOTIDE SEQUENCE [LARGE SCALE GENOMIC DNA]</scope>
    <source>
        <strain evidence="3 4">So ce26</strain>
    </source>
</reference>
<evidence type="ECO:0000313" key="3">
    <source>
        <dbReference type="EMBL" id="AUX41343.1"/>
    </source>
</evidence>
<keyword evidence="2" id="KW-0812">Transmembrane</keyword>
<keyword evidence="2" id="KW-1133">Transmembrane helix</keyword>
<protein>
    <submittedName>
        <fullName evidence="3">Uncharacterized protein</fullName>
    </submittedName>
</protein>
<feature type="compositionally biased region" description="Gly residues" evidence="1">
    <location>
        <begin position="132"/>
        <end position="148"/>
    </location>
</feature>
<evidence type="ECO:0000256" key="2">
    <source>
        <dbReference type="SAM" id="Phobius"/>
    </source>
</evidence>
<evidence type="ECO:0000256" key="1">
    <source>
        <dbReference type="SAM" id="MobiDB-lite"/>
    </source>
</evidence>
<organism evidence="3 4">
    <name type="scientific">Sorangium cellulosum</name>
    <name type="common">Polyangium cellulosum</name>
    <dbReference type="NCBI Taxonomy" id="56"/>
    <lineage>
        <taxon>Bacteria</taxon>
        <taxon>Pseudomonadati</taxon>
        <taxon>Myxococcota</taxon>
        <taxon>Polyangia</taxon>
        <taxon>Polyangiales</taxon>
        <taxon>Polyangiaceae</taxon>
        <taxon>Sorangium</taxon>
    </lineage>
</organism>
<gene>
    <name evidence="3" type="ORF">SOCE26_027530</name>
</gene>
<dbReference type="AlphaFoldDB" id="A0A2L0EPV4"/>
<sequence>MKPRQPADPRSSPAGDGAAPRRAGPDRDRRLALVAPGSAPAAPAAPEVDPFAPASDDELRAARALAEALEQGEVPLAAALQAAARPVGLDRADHEALLARALGDLRDEDAPPTKAEQRAADRLREALERGASGEGAPGRGAGAGGEGDLGARDELAELAGALRAAWRPAPLAELRGRALVERALGAPSEQRSRRAAPITRRIAPITMAALSTLAAAAAVAALMFGEIRDERASVARAPAAPGAALAPLPSLVEARSTAALFDPAAPFPREGGQTARIDRITAARAADLRQNRYAAWGVR</sequence>
<accession>A0A2L0EPV4</accession>
<feature type="region of interest" description="Disordered" evidence="1">
    <location>
        <begin position="1"/>
        <end position="56"/>
    </location>
</feature>
<keyword evidence="2" id="KW-0472">Membrane</keyword>
<feature type="compositionally biased region" description="Low complexity" evidence="1">
    <location>
        <begin position="13"/>
        <end position="22"/>
    </location>
</feature>
<dbReference type="RefSeq" id="WP_159396898.1">
    <property type="nucleotide sequence ID" value="NZ_CP012673.1"/>
</dbReference>
<evidence type="ECO:0000313" key="4">
    <source>
        <dbReference type="Proteomes" id="UP000238348"/>
    </source>
</evidence>
<name>A0A2L0EPV4_SORCE</name>